<gene>
    <name evidence="10" type="ORF">UCRPA7_2370</name>
</gene>
<feature type="region of interest" description="Disordered" evidence="7">
    <location>
        <begin position="171"/>
        <end position="193"/>
    </location>
</feature>
<dbReference type="InterPro" id="IPR050925">
    <property type="entry name" value="Rhomboid_protease_S54"/>
</dbReference>
<dbReference type="Proteomes" id="UP000014074">
    <property type="component" value="Unassembled WGS sequence"/>
</dbReference>
<evidence type="ECO:0000256" key="6">
    <source>
        <dbReference type="ARBA" id="ARBA00023136"/>
    </source>
</evidence>
<name>R8BRV0_PHAM7</name>
<feature type="transmembrane region" description="Helical" evidence="8">
    <location>
        <begin position="379"/>
        <end position="399"/>
    </location>
</feature>
<dbReference type="HOGENOM" id="CLU_026938_1_0_1"/>
<feature type="transmembrane region" description="Helical" evidence="8">
    <location>
        <begin position="275"/>
        <end position="293"/>
    </location>
</feature>
<dbReference type="AlphaFoldDB" id="R8BRV0"/>
<comment type="subcellular location">
    <subcellularLocation>
        <location evidence="1">Membrane</location>
        <topology evidence="1">Multi-pass membrane protein</topology>
    </subcellularLocation>
</comment>
<dbReference type="GO" id="GO:0004252">
    <property type="term" value="F:serine-type endopeptidase activity"/>
    <property type="evidence" value="ECO:0007669"/>
    <property type="project" value="InterPro"/>
</dbReference>
<dbReference type="GO" id="GO:0006465">
    <property type="term" value="P:signal peptide processing"/>
    <property type="evidence" value="ECO:0007669"/>
    <property type="project" value="TreeGrafter"/>
</dbReference>
<dbReference type="KEGG" id="tmn:UCRPA7_2370"/>
<feature type="domain" description="Peptidase S54 rhomboid" evidence="9">
    <location>
        <begin position="317"/>
        <end position="465"/>
    </location>
</feature>
<dbReference type="PANTHER" id="PTHR43731:SF14">
    <property type="entry name" value="PRESENILIN-ASSOCIATED RHOMBOID-LIKE PROTEIN, MITOCHONDRIAL"/>
    <property type="match status" value="1"/>
</dbReference>
<feature type="region of interest" description="Disordered" evidence="7">
    <location>
        <begin position="124"/>
        <end position="154"/>
    </location>
</feature>
<evidence type="ECO:0000313" key="10">
    <source>
        <dbReference type="EMBL" id="EOO02097.1"/>
    </source>
</evidence>
<dbReference type="eggNOG" id="KOG2980">
    <property type="taxonomic scope" value="Eukaryota"/>
</dbReference>
<dbReference type="OrthoDB" id="10260614at2759"/>
<keyword evidence="4" id="KW-0378">Hydrolase</keyword>
<evidence type="ECO:0000256" key="8">
    <source>
        <dbReference type="SAM" id="Phobius"/>
    </source>
</evidence>
<feature type="transmembrane region" description="Helical" evidence="8">
    <location>
        <begin position="305"/>
        <end position="323"/>
    </location>
</feature>
<feature type="compositionally biased region" description="Acidic residues" evidence="7">
    <location>
        <begin position="134"/>
        <end position="146"/>
    </location>
</feature>
<evidence type="ECO:0000256" key="1">
    <source>
        <dbReference type="ARBA" id="ARBA00004141"/>
    </source>
</evidence>
<feature type="compositionally biased region" description="Basic and acidic residues" evidence="7">
    <location>
        <begin position="173"/>
        <end position="191"/>
    </location>
</feature>
<organism evidence="10 11">
    <name type="scientific">Phaeoacremonium minimum (strain UCR-PA7)</name>
    <name type="common">Esca disease fungus</name>
    <name type="synonym">Togninia minima</name>
    <dbReference type="NCBI Taxonomy" id="1286976"/>
    <lineage>
        <taxon>Eukaryota</taxon>
        <taxon>Fungi</taxon>
        <taxon>Dikarya</taxon>
        <taxon>Ascomycota</taxon>
        <taxon>Pezizomycotina</taxon>
        <taxon>Sordariomycetes</taxon>
        <taxon>Sordariomycetidae</taxon>
        <taxon>Togniniales</taxon>
        <taxon>Togniniaceae</taxon>
        <taxon>Phaeoacremonium</taxon>
    </lineage>
</organism>
<reference evidence="11" key="1">
    <citation type="journal article" date="2013" name="Genome Announc.">
        <title>Draft genome sequence of the ascomycete Phaeoacremonium aleophilum strain UCR-PA7, a causal agent of the esca disease complex in grapevines.</title>
        <authorList>
            <person name="Blanco-Ulate B."/>
            <person name="Rolshausen P."/>
            <person name="Cantu D."/>
        </authorList>
    </citation>
    <scope>NUCLEOTIDE SEQUENCE [LARGE SCALE GENOMIC DNA]</scope>
    <source>
        <strain evidence="11">UCR-PA7</strain>
    </source>
</reference>
<feature type="transmembrane region" description="Helical" evidence="8">
    <location>
        <begin position="355"/>
        <end position="374"/>
    </location>
</feature>
<proteinExistence type="inferred from homology"/>
<dbReference type="SUPFAM" id="SSF144091">
    <property type="entry name" value="Rhomboid-like"/>
    <property type="match status" value="1"/>
</dbReference>
<dbReference type="EMBL" id="KB932933">
    <property type="protein sequence ID" value="EOO02097.1"/>
    <property type="molecule type" value="Genomic_DNA"/>
</dbReference>
<evidence type="ECO:0000256" key="2">
    <source>
        <dbReference type="ARBA" id="ARBA00009045"/>
    </source>
</evidence>
<dbReference type="RefSeq" id="XP_007913189.1">
    <property type="nucleotide sequence ID" value="XM_007914998.1"/>
</dbReference>
<dbReference type="InterPro" id="IPR022764">
    <property type="entry name" value="Peptidase_S54_rhomboid_dom"/>
</dbReference>
<evidence type="ECO:0000256" key="5">
    <source>
        <dbReference type="ARBA" id="ARBA00022989"/>
    </source>
</evidence>
<evidence type="ECO:0000256" key="3">
    <source>
        <dbReference type="ARBA" id="ARBA00022692"/>
    </source>
</evidence>
<dbReference type="PANTHER" id="PTHR43731">
    <property type="entry name" value="RHOMBOID PROTEASE"/>
    <property type="match status" value="1"/>
</dbReference>
<dbReference type="InterPro" id="IPR035952">
    <property type="entry name" value="Rhomboid-like_sf"/>
</dbReference>
<dbReference type="GeneID" id="19322612"/>
<keyword evidence="11" id="KW-1185">Reference proteome</keyword>
<feature type="transmembrane region" description="Helical" evidence="8">
    <location>
        <begin position="419"/>
        <end position="437"/>
    </location>
</feature>
<accession>R8BRV0</accession>
<evidence type="ECO:0000256" key="4">
    <source>
        <dbReference type="ARBA" id="ARBA00022801"/>
    </source>
</evidence>
<dbReference type="GO" id="GO:0016020">
    <property type="term" value="C:membrane"/>
    <property type="evidence" value="ECO:0007669"/>
    <property type="project" value="UniProtKB-SubCell"/>
</dbReference>
<comment type="similarity">
    <text evidence="2">Belongs to the peptidase S54 family.</text>
</comment>
<feature type="transmembrane region" description="Helical" evidence="8">
    <location>
        <begin position="238"/>
        <end position="255"/>
    </location>
</feature>
<keyword evidence="3 8" id="KW-0812">Transmembrane</keyword>
<evidence type="ECO:0000259" key="9">
    <source>
        <dbReference type="Pfam" id="PF01694"/>
    </source>
</evidence>
<keyword evidence="6 8" id="KW-0472">Membrane</keyword>
<evidence type="ECO:0000313" key="11">
    <source>
        <dbReference type="Proteomes" id="UP000014074"/>
    </source>
</evidence>
<dbReference type="Gene3D" id="1.20.1540.10">
    <property type="entry name" value="Rhomboid-like"/>
    <property type="match status" value="1"/>
</dbReference>
<evidence type="ECO:0000256" key="7">
    <source>
        <dbReference type="SAM" id="MobiDB-lite"/>
    </source>
</evidence>
<dbReference type="Pfam" id="PF01694">
    <property type="entry name" value="Rhomboid"/>
    <property type="match status" value="1"/>
</dbReference>
<sequence>MQRWQRSIWHQQRRALLTGSVVKHYIDLPPNYKDEQGLPFQQTDLDAQEVLSIFGPGMSTQSANTLLRIIHGRRVAGTLEDPAYHPHTASFTSSQIETALSYLRKTVPVDEVINAGLRAEDELRELERGVAPPEEIEEEQPAEEGAETAQKSEADDVYGVGVFDRIRARNRARQAEEEQRLEEERRKKEAEQPEVVAGELVTVDGLHPEARSPWVREWQYKATTGAEESPEMTKWDRLAPSTVLVLLVVAAAYVLSEVYKPPKHEDRLWPEIPPAAATVFAILAANIVIWSMWHFPPCWPLLNRYFLMAASTPRPISIFGAMFSHQQFKHMIYNLPLLWFFGTRLHDEVGRGNFVATYIACGSLGFLTTMWELVLRDRLVYTTLGASGCVMGILTAYFWMHKFDSFKILGLPPDPYEGIQGLGFIGLVLGFNLVAVVRRKRHMVDVASHIGGMAAGVGCGEILRRRLERRKAVLQEKQQSVKMSKQVIQKRIA</sequence>
<protein>
    <submittedName>
        <fullName evidence="10">Putative rhomboid family protein</fullName>
    </submittedName>
</protein>
<keyword evidence="5 8" id="KW-1133">Transmembrane helix</keyword>